<keyword evidence="2" id="KW-0472">Membrane</keyword>
<evidence type="ECO:0000256" key="2">
    <source>
        <dbReference type="SAM" id="Phobius"/>
    </source>
</evidence>
<dbReference type="InterPro" id="IPR039535">
    <property type="entry name" value="ASST-like"/>
</dbReference>
<dbReference type="VEuPathDB" id="FungiDB:Z518_08609"/>
<dbReference type="PANTHER" id="PTHR35340">
    <property type="entry name" value="PQQ ENZYME REPEAT PROTEIN-RELATED"/>
    <property type="match status" value="1"/>
</dbReference>
<dbReference type="OrthoDB" id="5427350at2759"/>
<dbReference type="RefSeq" id="XP_013269803.1">
    <property type="nucleotide sequence ID" value="XM_013414349.1"/>
</dbReference>
<dbReference type="HOGENOM" id="CLU_018249_0_1_1"/>
<feature type="transmembrane region" description="Helical" evidence="2">
    <location>
        <begin position="538"/>
        <end position="558"/>
    </location>
</feature>
<dbReference type="AlphaFoldDB" id="A0A0D2FL33"/>
<dbReference type="InterPro" id="IPR053143">
    <property type="entry name" value="Arylsulfate_ST"/>
</dbReference>
<keyword evidence="5" id="KW-1185">Reference proteome</keyword>
<organism evidence="4 5">
    <name type="scientific">Rhinocladiella mackenziei CBS 650.93</name>
    <dbReference type="NCBI Taxonomy" id="1442369"/>
    <lineage>
        <taxon>Eukaryota</taxon>
        <taxon>Fungi</taxon>
        <taxon>Dikarya</taxon>
        <taxon>Ascomycota</taxon>
        <taxon>Pezizomycotina</taxon>
        <taxon>Eurotiomycetes</taxon>
        <taxon>Chaetothyriomycetidae</taxon>
        <taxon>Chaetothyriales</taxon>
        <taxon>Herpotrichiellaceae</taxon>
        <taxon>Rhinocladiella</taxon>
    </lineage>
</organism>
<evidence type="ECO:0000313" key="4">
    <source>
        <dbReference type="EMBL" id="KIX02667.1"/>
    </source>
</evidence>
<keyword evidence="3" id="KW-0732">Signal</keyword>
<gene>
    <name evidence="4" type="ORF">Z518_08609</name>
</gene>
<keyword evidence="2" id="KW-1133">Transmembrane helix</keyword>
<evidence type="ECO:0000313" key="5">
    <source>
        <dbReference type="Proteomes" id="UP000053617"/>
    </source>
</evidence>
<name>A0A0D2FL33_9EURO</name>
<protein>
    <recommendedName>
        <fullName evidence="6">Arylsulfotransferase</fullName>
    </recommendedName>
</protein>
<reference evidence="4 5" key="1">
    <citation type="submission" date="2015-01" db="EMBL/GenBank/DDBJ databases">
        <title>The Genome Sequence of Rhinocladiella mackenzie CBS 650.93.</title>
        <authorList>
            <consortium name="The Broad Institute Genomics Platform"/>
            <person name="Cuomo C."/>
            <person name="de Hoog S."/>
            <person name="Gorbushina A."/>
            <person name="Stielow B."/>
            <person name="Teixiera M."/>
            <person name="Abouelleil A."/>
            <person name="Chapman S.B."/>
            <person name="Priest M."/>
            <person name="Young S.K."/>
            <person name="Wortman J."/>
            <person name="Nusbaum C."/>
            <person name="Birren B."/>
        </authorList>
    </citation>
    <scope>NUCLEOTIDE SEQUENCE [LARGE SCALE GENOMIC DNA]</scope>
    <source>
        <strain evidence="4 5">CBS 650.93</strain>
    </source>
</reference>
<evidence type="ECO:0000256" key="1">
    <source>
        <dbReference type="SAM" id="MobiDB-lite"/>
    </source>
</evidence>
<dbReference type="STRING" id="1442369.A0A0D2FL33"/>
<evidence type="ECO:0008006" key="6">
    <source>
        <dbReference type="Google" id="ProtNLM"/>
    </source>
</evidence>
<keyword evidence="2" id="KW-0812">Transmembrane</keyword>
<feature type="compositionally biased region" description="Acidic residues" evidence="1">
    <location>
        <begin position="602"/>
        <end position="616"/>
    </location>
</feature>
<proteinExistence type="predicted"/>
<dbReference type="Pfam" id="PF14269">
    <property type="entry name" value="Arylsulfotran_2"/>
    <property type="match status" value="1"/>
</dbReference>
<dbReference type="GeneID" id="25296680"/>
<feature type="chain" id="PRO_5002253184" description="Arylsulfotransferase" evidence="3">
    <location>
        <begin position="26"/>
        <end position="652"/>
    </location>
</feature>
<dbReference type="Proteomes" id="UP000053617">
    <property type="component" value="Unassembled WGS sequence"/>
</dbReference>
<accession>A0A0D2FL33</accession>
<evidence type="ECO:0000256" key="3">
    <source>
        <dbReference type="SAM" id="SignalP"/>
    </source>
</evidence>
<sequence>MWKTHVFVQELVLASLLLFIASVWASPAKSGTLTSRLYNWGFFGPYPQQHYKSFQKSAPLLNFAQWDRRCDNGYTFIGPRGHMVSKPGPVIMDSNGELVWIEDKYGQAMDFKVQRYKGRDYLTFWTGTDSGTFGTGTYLMLDSSYELYKSVSAANGLSGDLHEFKITDNGTALMTVYDPAPADLSSLGITSPGWIYDSIFQEVDIETGELLFEWRASDHYQVEESFHSIAAEERRPNSLGKKQTSIGRGPNSAWDFFHINSVDKDMHGNYIISSRYMHTVTCISPVGETLWILGGKRNQFTDLSMGAATNFSFQHHATMHENNTITIFDNGKYDADSQNAEYSRGLVISLDLEHMTAELVQDFVHPDRLLVGSQGSIQLLPDSGHTLLGWGYMPAYTEFDSDGTVLCDVHIAPSIVFGLGWVKSYRAFRTSTWVGKPSSPPDVYLRPRDGVLYVSWNGATEIDRWLLQGWDEAMRTEGDGEGLYVDLSSLKKDYFESSFEIASDMPTYLRVAALDRNGNVLGYSEFLDRRVGNAQSEIPQFIVLVAVLGLLSYLLWCIRNDIPGREKLKQILENWQHRRRRNSKARELLLPKEEPMHVRPDWDEDNEFDIDVNGDPDAERNMPLARVYRDADIDVSKNDELGSLSRSTQPDR</sequence>
<feature type="signal peptide" evidence="3">
    <location>
        <begin position="1"/>
        <end position="25"/>
    </location>
</feature>
<dbReference type="PANTHER" id="PTHR35340:SF5">
    <property type="entry name" value="ASST-DOMAIN-CONTAINING PROTEIN"/>
    <property type="match status" value="1"/>
</dbReference>
<feature type="region of interest" description="Disordered" evidence="1">
    <location>
        <begin position="600"/>
        <end position="623"/>
    </location>
</feature>
<dbReference type="EMBL" id="KN847480">
    <property type="protein sequence ID" value="KIX02667.1"/>
    <property type="molecule type" value="Genomic_DNA"/>
</dbReference>